<proteinExistence type="predicted"/>
<feature type="region of interest" description="Disordered" evidence="1">
    <location>
        <begin position="71"/>
        <end position="123"/>
    </location>
</feature>
<keyword evidence="3" id="KW-1185">Reference proteome</keyword>
<evidence type="ECO:0000313" key="2">
    <source>
        <dbReference type="EMBL" id="KAF8908890.1"/>
    </source>
</evidence>
<evidence type="ECO:0008006" key="4">
    <source>
        <dbReference type="Google" id="ProtNLM"/>
    </source>
</evidence>
<feature type="compositionally biased region" description="Basic and acidic residues" evidence="1">
    <location>
        <begin position="233"/>
        <end position="252"/>
    </location>
</feature>
<feature type="compositionally biased region" description="Polar residues" evidence="1">
    <location>
        <begin position="77"/>
        <end position="94"/>
    </location>
</feature>
<reference evidence="2" key="1">
    <citation type="submission" date="2020-11" db="EMBL/GenBank/DDBJ databases">
        <authorList>
            <consortium name="DOE Joint Genome Institute"/>
            <person name="Ahrendt S."/>
            <person name="Riley R."/>
            <person name="Andreopoulos W."/>
            <person name="LaButti K."/>
            <person name="Pangilinan J."/>
            <person name="Ruiz-duenas F.J."/>
            <person name="Barrasa J.M."/>
            <person name="Sanchez-Garcia M."/>
            <person name="Camarero S."/>
            <person name="Miyauchi S."/>
            <person name="Serrano A."/>
            <person name="Linde D."/>
            <person name="Babiker R."/>
            <person name="Drula E."/>
            <person name="Ayuso-Fernandez I."/>
            <person name="Pacheco R."/>
            <person name="Padilla G."/>
            <person name="Ferreira P."/>
            <person name="Barriuso J."/>
            <person name="Kellner H."/>
            <person name="Castanera R."/>
            <person name="Alfaro M."/>
            <person name="Ramirez L."/>
            <person name="Pisabarro A.G."/>
            <person name="Kuo A."/>
            <person name="Tritt A."/>
            <person name="Lipzen A."/>
            <person name="He G."/>
            <person name="Yan M."/>
            <person name="Ng V."/>
            <person name="Cullen D."/>
            <person name="Martin F."/>
            <person name="Rosso M.-N."/>
            <person name="Henrissat B."/>
            <person name="Hibbett D."/>
            <person name="Martinez A.T."/>
            <person name="Grigoriev I.V."/>
        </authorList>
    </citation>
    <scope>NUCLEOTIDE SEQUENCE</scope>
    <source>
        <strain evidence="2">AH 44721</strain>
    </source>
</reference>
<name>A0A9P5NXM1_GYMJU</name>
<dbReference type="InterPro" id="IPR050656">
    <property type="entry name" value="PINX1"/>
</dbReference>
<sequence length="369" mass="41395">MPLDGHSYLVAQGWSGKGTGLRQGAISRPLAIPQKRTLAGVGKDRDEAFPFWDHLFSAAAKSIQVKCLSDDEEEGDSASTSSNPTLKRTSTGILSTRRPLDGTPADSDCTTPNEVESDSQTSRLSLIAQAKRDAAKRGLYSRFFRGPVHGPETIAEEERRLEELISKALDDEGSKVKSIKVTEHIEVELADAQVVVNLEVSTSSKKRKARDESENSEWNEDKAARKERKRRRKQEEKDAKEELKKGKKEKSNVAKALASAEPAEPTETTKSETSKHRQAVERPSNDPAEDLKRRRKEKKRLKALREQEESGTVSLEEPVTEENKSSKSRKQSSSKSKIDYPEKTTTPEEDEEKEKKKKKKRKRQDGLDE</sequence>
<organism evidence="2 3">
    <name type="scientific">Gymnopilus junonius</name>
    <name type="common">Spectacular rustgill mushroom</name>
    <name type="synonym">Gymnopilus spectabilis subsp. junonius</name>
    <dbReference type="NCBI Taxonomy" id="109634"/>
    <lineage>
        <taxon>Eukaryota</taxon>
        <taxon>Fungi</taxon>
        <taxon>Dikarya</taxon>
        <taxon>Basidiomycota</taxon>
        <taxon>Agaricomycotina</taxon>
        <taxon>Agaricomycetes</taxon>
        <taxon>Agaricomycetidae</taxon>
        <taxon>Agaricales</taxon>
        <taxon>Agaricineae</taxon>
        <taxon>Hymenogastraceae</taxon>
        <taxon>Gymnopilus</taxon>
    </lineage>
</organism>
<protein>
    <recommendedName>
        <fullName evidence="4">G-patch domain-containing protein</fullName>
    </recommendedName>
</protein>
<gene>
    <name evidence="2" type="ORF">CPB84DRAFT_1703262</name>
</gene>
<feature type="compositionally biased region" description="Polar residues" evidence="1">
    <location>
        <begin position="108"/>
        <end position="123"/>
    </location>
</feature>
<feature type="compositionally biased region" description="Basic residues" evidence="1">
    <location>
        <begin position="293"/>
        <end position="302"/>
    </location>
</feature>
<dbReference type="PANTHER" id="PTHR23149">
    <property type="entry name" value="G PATCH DOMAIN CONTAINING PROTEIN"/>
    <property type="match status" value="1"/>
</dbReference>
<comment type="caution">
    <text evidence="2">The sequence shown here is derived from an EMBL/GenBank/DDBJ whole genome shotgun (WGS) entry which is preliminary data.</text>
</comment>
<accession>A0A9P5NXM1</accession>
<feature type="compositionally biased region" description="Basic and acidic residues" evidence="1">
    <location>
        <begin position="267"/>
        <end position="292"/>
    </location>
</feature>
<dbReference type="AlphaFoldDB" id="A0A9P5NXM1"/>
<dbReference type="EMBL" id="JADNYJ010000010">
    <property type="protein sequence ID" value="KAF8908890.1"/>
    <property type="molecule type" value="Genomic_DNA"/>
</dbReference>
<feature type="compositionally biased region" description="Basic and acidic residues" evidence="1">
    <location>
        <begin position="209"/>
        <end position="224"/>
    </location>
</feature>
<evidence type="ECO:0000313" key="3">
    <source>
        <dbReference type="Proteomes" id="UP000724874"/>
    </source>
</evidence>
<dbReference type="Proteomes" id="UP000724874">
    <property type="component" value="Unassembled WGS sequence"/>
</dbReference>
<feature type="region of interest" description="Disordered" evidence="1">
    <location>
        <begin position="197"/>
        <end position="369"/>
    </location>
</feature>
<dbReference type="PANTHER" id="PTHR23149:SF32">
    <property type="entry name" value="G-PATCH DOMAIN-CONTAINING PROTEIN"/>
    <property type="match status" value="1"/>
</dbReference>
<feature type="compositionally biased region" description="Basic and acidic residues" evidence="1">
    <location>
        <begin position="336"/>
        <end position="346"/>
    </location>
</feature>
<dbReference type="OrthoDB" id="3366546at2759"/>
<evidence type="ECO:0000256" key="1">
    <source>
        <dbReference type="SAM" id="MobiDB-lite"/>
    </source>
</evidence>